<evidence type="ECO:0000313" key="2">
    <source>
        <dbReference type="Proteomes" id="UP001219901"/>
    </source>
</evidence>
<sequence length="120" mass="12881">MLRTNLILVALLALVLVSGCSQISSSDESIRIDRAATTTANVSESISSTTLNPTILTEGLAVQAAMDQWMSDSDEWPPALEEPAADLTTTDPALVPTFLKATTLTCKYTWDAEGHTEQHC</sequence>
<dbReference type="Proteomes" id="UP001219901">
    <property type="component" value="Chromosome"/>
</dbReference>
<evidence type="ECO:0000313" key="1">
    <source>
        <dbReference type="EMBL" id="WFG40046.1"/>
    </source>
</evidence>
<keyword evidence="2" id="KW-1185">Reference proteome</keyword>
<gene>
    <name evidence="1" type="ORF">GKO48_10595</name>
</gene>
<reference evidence="2" key="2">
    <citation type="submission" date="2023-06" db="EMBL/GenBank/DDBJ databases">
        <title>Pangenomics reveal diversification of enzyme families and niche specialization in globally abundant SAR202 bacteria.</title>
        <authorList>
            <person name="Saw J.H.W."/>
        </authorList>
    </citation>
    <scope>NUCLEOTIDE SEQUENCE [LARGE SCALE GENOMIC DNA]</scope>
    <source>
        <strain evidence="2">JH1073</strain>
    </source>
</reference>
<dbReference type="RefSeq" id="WP_342835959.1">
    <property type="nucleotide sequence ID" value="NZ_CP046147.1"/>
</dbReference>
<accession>A0AAJ5ZHF2</accession>
<dbReference type="PROSITE" id="PS51257">
    <property type="entry name" value="PROKAR_LIPOPROTEIN"/>
    <property type="match status" value="1"/>
</dbReference>
<dbReference type="EMBL" id="CP046147">
    <property type="protein sequence ID" value="WFG40046.1"/>
    <property type="molecule type" value="Genomic_DNA"/>
</dbReference>
<name>A0AAJ5ZHF2_9CHLR</name>
<dbReference type="AlphaFoldDB" id="A0AAJ5ZHF2"/>
<proteinExistence type="predicted"/>
<organism evidence="1 2">
    <name type="scientific">Candidatus Lucifugimonas marina</name>
    <dbReference type="NCBI Taxonomy" id="3038979"/>
    <lineage>
        <taxon>Bacteria</taxon>
        <taxon>Bacillati</taxon>
        <taxon>Chloroflexota</taxon>
        <taxon>Dehalococcoidia</taxon>
        <taxon>SAR202 cluster</taxon>
        <taxon>Candidatus Lucifugimonadales</taxon>
        <taxon>Candidatus Lucifugimonadaceae</taxon>
        <taxon>Candidatus Lucifugimonas</taxon>
    </lineage>
</organism>
<protein>
    <submittedName>
        <fullName evidence="1">Uncharacterized protein</fullName>
    </submittedName>
</protein>
<reference evidence="1 2" key="1">
    <citation type="submission" date="2019-11" db="EMBL/GenBank/DDBJ databases">
        <authorList>
            <person name="Cho J.-C."/>
        </authorList>
    </citation>
    <scope>NUCLEOTIDE SEQUENCE [LARGE SCALE GENOMIC DNA]</scope>
    <source>
        <strain evidence="1 2">JH1073</strain>
    </source>
</reference>